<dbReference type="AlphaFoldDB" id="A0A291B9I6"/>
<accession>A0A291B9I6</accession>
<sequence>MLPSLLKQTRRKINEISAYGAYDTKQCYETICIEREVPLIPSKKQFFGTEVIRII</sequence>
<protein>
    <submittedName>
        <fullName evidence="1">Mobile element protein</fullName>
    </submittedName>
</protein>
<name>A0A291B9I6_9GAMM</name>
<organism evidence="1 2">
    <name type="scientific">Candidatus Enterovibrio altilux</name>
    <dbReference type="NCBI Taxonomy" id="1927128"/>
    <lineage>
        <taxon>Bacteria</taxon>
        <taxon>Pseudomonadati</taxon>
        <taxon>Pseudomonadota</taxon>
        <taxon>Gammaproteobacteria</taxon>
        <taxon>Vibrionales</taxon>
        <taxon>Vibrionaceae</taxon>
        <taxon>Enterovibrio</taxon>
    </lineage>
</organism>
<reference evidence="2" key="1">
    <citation type="submission" date="2017-04" db="EMBL/GenBank/DDBJ databases">
        <title>Genome evolution of the luminous symbionts of deep sea anglerfish.</title>
        <authorList>
            <person name="Hendry T.A."/>
        </authorList>
    </citation>
    <scope>NUCLEOTIDE SEQUENCE [LARGE SCALE GENOMIC DNA]</scope>
</reference>
<keyword evidence="2" id="KW-1185">Reference proteome</keyword>
<proteinExistence type="predicted"/>
<dbReference type="Proteomes" id="UP000218160">
    <property type="component" value="Chromosome 1"/>
</dbReference>
<dbReference type="KEGG" id="elux:BTN50_1163"/>
<evidence type="ECO:0000313" key="2">
    <source>
        <dbReference type="Proteomes" id="UP000218160"/>
    </source>
</evidence>
<evidence type="ECO:0000313" key="1">
    <source>
        <dbReference type="EMBL" id="ATF09654.1"/>
    </source>
</evidence>
<dbReference type="EMBL" id="CP020660">
    <property type="protein sequence ID" value="ATF09654.1"/>
    <property type="molecule type" value="Genomic_DNA"/>
</dbReference>
<gene>
    <name evidence="1" type="ORF">BTN50_1163</name>
</gene>